<dbReference type="GeneID" id="14925926"/>
<reference evidence="1 2" key="1">
    <citation type="journal article" date="2013" name="Genome Biol.">
        <title>Genome of Acanthamoeba castellanii highlights extensive lateral gene transfer and early evolution of tyrosine kinase signaling.</title>
        <authorList>
            <person name="Clarke M."/>
            <person name="Lohan A.J."/>
            <person name="Liu B."/>
            <person name="Lagkouvardos I."/>
            <person name="Roy S."/>
            <person name="Zafar N."/>
            <person name="Bertelli C."/>
            <person name="Schilde C."/>
            <person name="Kianianmomeni A."/>
            <person name="Burglin T.R."/>
            <person name="Frech C."/>
            <person name="Turcotte B."/>
            <person name="Kopec K.O."/>
            <person name="Synnott J.M."/>
            <person name="Choo C."/>
            <person name="Paponov I."/>
            <person name="Finkler A."/>
            <person name="Soon Heng Tan C."/>
            <person name="Hutchins A.P."/>
            <person name="Weinmeier T."/>
            <person name="Rattei T."/>
            <person name="Chu J.S."/>
            <person name="Gimenez G."/>
            <person name="Irimia M."/>
            <person name="Rigden D.J."/>
            <person name="Fitzpatrick D.A."/>
            <person name="Lorenzo-Morales J."/>
            <person name="Bateman A."/>
            <person name="Chiu C.H."/>
            <person name="Tang P."/>
            <person name="Hegemann P."/>
            <person name="Fromm H."/>
            <person name="Raoult D."/>
            <person name="Greub G."/>
            <person name="Miranda-Saavedra D."/>
            <person name="Chen N."/>
            <person name="Nash P."/>
            <person name="Ginger M.L."/>
            <person name="Horn M."/>
            <person name="Schaap P."/>
            <person name="Caler L."/>
            <person name="Loftus B."/>
        </authorList>
    </citation>
    <scope>NUCLEOTIDE SEQUENCE [LARGE SCALE GENOMIC DNA]</scope>
    <source>
        <strain evidence="1 2">Neff</strain>
    </source>
</reference>
<dbReference type="Proteomes" id="UP000011083">
    <property type="component" value="Unassembled WGS sequence"/>
</dbReference>
<name>L8HJM8_ACACF</name>
<gene>
    <name evidence="1" type="ORF">ACA1_175690</name>
</gene>
<evidence type="ECO:0000313" key="1">
    <source>
        <dbReference type="EMBL" id="ELR24893.1"/>
    </source>
</evidence>
<dbReference type="KEGG" id="acan:ACA1_175690"/>
<sequence>MSTFDYTGYKLGEKKVLKENEVTHAPAEKQIQDKLGADWKLVIDWPTFQKLTGDTATNDRAKSERQWVPNRVYQNYVPAIAAEVAKWDADMVEAVNDAVTDKKIIITMDTETVDNRYSVKVGKSIEVLMQQDKICYEYPYSDAYTVTAAIEKTL</sequence>
<dbReference type="VEuPathDB" id="AmoebaDB:ACA1_175690"/>
<keyword evidence="2" id="KW-1185">Reference proteome</keyword>
<dbReference type="AlphaFoldDB" id="L8HJM8"/>
<organism evidence="1 2">
    <name type="scientific">Acanthamoeba castellanii (strain ATCC 30010 / Neff)</name>
    <dbReference type="NCBI Taxonomy" id="1257118"/>
    <lineage>
        <taxon>Eukaryota</taxon>
        <taxon>Amoebozoa</taxon>
        <taxon>Discosea</taxon>
        <taxon>Longamoebia</taxon>
        <taxon>Centramoebida</taxon>
        <taxon>Acanthamoebidae</taxon>
        <taxon>Acanthamoeba</taxon>
    </lineage>
</organism>
<evidence type="ECO:0000313" key="2">
    <source>
        <dbReference type="Proteomes" id="UP000011083"/>
    </source>
</evidence>
<proteinExistence type="predicted"/>
<dbReference type="RefSeq" id="XP_004356793.1">
    <property type="nucleotide sequence ID" value="XM_004356740.1"/>
</dbReference>
<protein>
    <submittedName>
        <fullName evidence="1">Uncharacterized protein</fullName>
    </submittedName>
</protein>
<dbReference type="EMBL" id="KB007811">
    <property type="protein sequence ID" value="ELR24893.1"/>
    <property type="molecule type" value="Genomic_DNA"/>
</dbReference>
<accession>L8HJM8</accession>